<keyword evidence="3" id="KW-0762">Sugar transport</keyword>
<dbReference type="PROSITE" id="PS51093">
    <property type="entry name" value="PTS_EIIA_TYPE_1"/>
    <property type="match status" value="1"/>
</dbReference>
<keyword evidence="6" id="KW-0418">Kinase</keyword>
<evidence type="ECO:0000256" key="1">
    <source>
        <dbReference type="ARBA" id="ARBA00004496"/>
    </source>
</evidence>
<keyword evidence="4" id="KW-0808">Transferase</keyword>
<evidence type="ECO:0000256" key="8">
    <source>
        <dbReference type="ARBA" id="ARBA00042296"/>
    </source>
</evidence>
<keyword evidence="5" id="KW-0598">Phosphotransferase system</keyword>
<dbReference type="PANTHER" id="PTHR45008:SF1">
    <property type="entry name" value="PTS SYSTEM GLUCOSE-SPECIFIC EIIA COMPONENT"/>
    <property type="match status" value="1"/>
</dbReference>
<evidence type="ECO:0000256" key="7">
    <source>
        <dbReference type="ARBA" id="ARBA00039163"/>
    </source>
</evidence>
<reference evidence="12 13" key="1">
    <citation type="submission" date="2014-11" db="EMBL/GenBank/DDBJ databases">
        <title>Draft genome sequence of Chelonobacter oris 1662T, associated with respiratory disease in Hermann's Tortoises.</title>
        <authorList>
            <person name="Kudirkiene E."/>
            <person name="Hansen M.J."/>
            <person name="Bojesen A.M."/>
        </authorList>
    </citation>
    <scope>NUCLEOTIDE SEQUENCE [LARGE SCALE GENOMIC DNA]</scope>
    <source>
        <strain evidence="12 13">1662</strain>
    </source>
</reference>
<evidence type="ECO:0000256" key="2">
    <source>
        <dbReference type="ARBA" id="ARBA00022448"/>
    </source>
</evidence>
<dbReference type="InterPro" id="IPR050890">
    <property type="entry name" value="PTS_EIIA_component"/>
</dbReference>
<dbReference type="GO" id="GO:0009401">
    <property type="term" value="P:phosphoenolpyruvate-dependent sugar phosphotransferase system"/>
    <property type="evidence" value="ECO:0007669"/>
    <property type="project" value="UniProtKB-KW"/>
</dbReference>
<evidence type="ECO:0000256" key="4">
    <source>
        <dbReference type="ARBA" id="ARBA00022679"/>
    </source>
</evidence>
<dbReference type="EMBL" id="JSUM01000013">
    <property type="protein sequence ID" value="KGQ70120.1"/>
    <property type="molecule type" value="Genomic_DNA"/>
</dbReference>
<comment type="caution">
    <text evidence="12">The sequence shown here is derived from an EMBL/GenBank/DDBJ whole genome shotgun (WGS) entry which is preliminary data.</text>
</comment>
<dbReference type="InterPro" id="IPR001127">
    <property type="entry name" value="PTS_EIIA_1_perm"/>
</dbReference>
<feature type="domain" description="PTS EIIA type-1" evidence="11">
    <location>
        <begin position="24"/>
        <end position="127"/>
    </location>
</feature>
<evidence type="ECO:0000259" key="11">
    <source>
        <dbReference type="PROSITE" id="PS51093"/>
    </source>
</evidence>
<sequence>MEKQEKQIIAPMSGELLPLEAVPDSIFSDKSLGDGFALKLSGDVVVSPFNGIVIAAFPTGHAFIIRRDDGLEALIHIGLDSAKNTAAFKAKINKYARVKQGDILTYVDKNQFSANENALISPVVFSNPNIKVTLNKMNQAVLVGDESAVSVELL</sequence>
<dbReference type="SUPFAM" id="SSF51261">
    <property type="entry name" value="Duplicated hybrid motif"/>
    <property type="match status" value="1"/>
</dbReference>
<evidence type="ECO:0000256" key="9">
    <source>
        <dbReference type="ARBA" id="ARBA00042526"/>
    </source>
</evidence>
<evidence type="ECO:0000256" key="10">
    <source>
        <dbReference type="ARBA" id="ARBA00042873"/>
    </source>
</evidence>
<gene>
    <name evidence="12" type="ORF">OA57_08660</name>
</gene>
<dbReference type="GO" id="GO:0005737">
    <property type="term" value="C:cytoplasm"/>
    <property type="evidence" value="ECO:0007669"/>
    <property type="project" value="UniProtKB-SubCell"/>
</dbReference>
<dbReference type="InterPro" id="IPR011055">
    <property type="entry name" value="Dup_hybrid_motif"/>
</dbReference>
<comment type="subcellular location">
    <subcellularLocation>
        <location evidence="1">Cytoplasm</location>
    </subcellularLocation>
</comment>
<dbReference type="RefSeq" id="WP_034616372.1">
    <property type="nucleotide sequence ID" value="NZ_JSUM01000013.1"/>
</dbReference>
<accession>A0A0A3AST2</accession>
<evidence type="ECO:0000313" key="13">
    <source>
        <dbReference type="Proteomes" id="UP000030380"/>
    </source>
</evidence>
<dbReference type="OrthoDB" id="92465at2"/>
<protein>
    <recommendedName>
        <fullName evidence="7">PTS system glucose-specific EIIA component</fullName>
    </recommendedName>
    <alternativeName>
        <fullName evidence="10">EIIA-Glc</fullName>
    </alternativeName>
    <alternativeName>
        <fullName evidence="9">EIII-Glc</fullName>
    </alternativeName>
    <alternativeName>
        <fullName evidence="8">Glucose-specific phosphotransferase enzyme IIA component</fullName>
    </alternativeName>
</protein>
<dbReference type="PANTHER" id="PTHR45008">
    <property type="entry name" value="PTS SYSTEM GLUCOSE-SPECIFIC EIIA COMPONENT"/>
    <property type="match status" value="1"/>
</dbReference>
<evidence type="ECO:0000313" key="12">
    <source>
        <dbReference type="EMBL" id="KGQ70120.1"/>
    </source>
</evidence>
<dbReference type="NCBIfam" id="TIGR00830">
    <property type="entry name" value="PTBA"/>
    <property type="match status" value="1"/>
</dbReference>
<dbReference type="AlphaFoldDB" id="A0A0A3AST2"/>
<keyword evidence="2" id="KW-0813">Transport</keyword>
<organism evidence="12 13">
    <name type="scientific">Chelonobacter oris</name>
    <dbReference type="NCBI Taxonomy" id="505317"/>
    <lineage>
        <taxon>Bacteria</taxon>
        <taxon>Pseudomonadati</taxon>
        <taxon>Pseudomonadota</taxon>
        <taxon>Gammaproteobacteria</taxon>
        <taxon>Pasteurellales</taxon>
        <taxon>Pasteurellaceae</taxon>
        <taxon>Chelonobacter</taxon>
    </lineage>
</organism>
<dbReference type="GO" id="GO:0016301">
    <property type="term" value="F:kinase activity"/>
    <property type="evidence" value="ECO:0007669"/>
    <property type="project" value="UniProtKB-KW"/>
</dbReference>
<evidence type="ECO:0000256" key="6">
    <source>
        <dbReference type="ARBA" id="ARBA00022777"/>
    </source>
</evidence>
<dbReference type="Proteomes" id="UP000030380">
    <property type="component" value="Unassembled WGS sequence"/>
</dbReference>
<evidence type="ECO:0000256" key="5">
    <source>
        <dbReference type="ARBA" id="ARBA00022683"/>
    </source>
</evidence>
<dbReference type="STRING" id="505317.OA57_08660"/>
<keyword evidence="13" id="KW-1185">Reference proteome</keyword>
<name>A0A0A3AST2_9PAST</name>
<evidence type="ECO:0000256" key="3">
    <source>
        <dbReference type="ARBA" id="ARBA00022597"/>
    </source>
</evidence>
<dbReference type="Gene3D" id="2.70.70.10">
    <property type="entry name" value="Glucose Permease (Domain IIA)"/>
    <property type="match status" value="1"/>
</dbReference>
<dbReference type="Pfam" id="PF00358">
    <property type="entry name" value="PTS_EIIA_1"/>
    <property type="match status" value="1"/>
</dbReference>
<proteinExistence type="predicted"/>